<name>C1E6L8_MICCC</name>
<comment type="similarity">
    <text evidence="1">Belongs to the HEBP family.</text>
</comment>
<dbReference type="FunFam" id="3.20.80.10:FF:000002">
    <property type="entry name" value="Heme-binding protein 2"/>
    <property type="match status" value="1"/>
</dbReference>
<gene>
    <name evidence="3" type="ORF">MICPUN_58704</name>
</gene>
<reference evidence="3 4" key="1">
    <citation type="journal article" date="2009" name="Science">
        <title>Green evolution and dynamic adaptations revealed by genomes of the marine picoeukaryotes Micromonas.</title>
        <authorList>
            <person name="Worden A.Z."/>
            <person name="Lee J.H."/>
            <person name="Mock T."/>
            <person name="Rouze P."/>
            <person name="Simmons M.P."/>
            <person name="Aerts A.L."/>
            <person name="Allen A.E."/>
            <person name="Cuvelier M.L."/>
            <person name="Derelle E."/>
            <person name="Everett M.V."/>
            <person name="Foulon E."/>
            <person name="Grimwood J."/>
            <person name="Gundlach H."/>
            <person name="Henrissat B."/>
            <person name="Napoli C."/>
            <person name="McDonald S.M."/>
            <person name="Parker M.S."/>
            <person name="Rombauts S."/>
            <person name="Salamov A."/>
            <person name="Von Dassow P."/>
            <person name="Badger J.H."/>
            <person name="Coutinho P.M."/>
            <person name="Demir E."/>
            <person name="Dubchak I."/>
            <person name="Gentemann C."/>
            <person name="Eikrem W."/>
            <person name="Gready J.E."/>
            <person name="John U."/>
            <person name="Lanier W."/>
            <person name="Lindquist E.A."/>
            <person name="Lucas S."/>
            <person name="Mayer K.F."/>
            <person name="Moreau H."/>
            <person name="Not F."/>
            <person name="Otillar R."/>
            <person name="Panaud O."/>
            <person name="Pangilinan J."/>
            <person name="Paulsen I."/>
            <person name="Piegu B."/>
            <person name="Poliakov A."/>
            <person name="Robbens S."/>
            <person name="Schmutz J."/>
            <person name="Toulza E."/>
            <person name="Wyss T."/>
            <person name="Zelensky A."/>
            <person name="Zhou K."/>
            <person name="Armbrust E.V."/>
            <person name="Bhattacharya D."/>
            <person name="Goodenough U.W."/>
            <person name="Van de Peer Y."/>
            <person name="Grigoriev I.V."/>
        </authorList>
    </citation>
    <scope>NUCLEOTIDE SEQUENCE [LARGE SCALE GENOMIC DNA]</scope>
    <source>
        <strain evidence="4">RCC299 / NOUM17</strain>
    </source>
</reference>
<dbReference type="AlphaFoldDB" id="C1E6L8"/>
<dbReference type="Proteomes" id="UP000002009">
    <property type="component" value="Chromosome 5"/>
</dbReference>
<dbReference type="STRING" id="296587.C1E6L8"/>
<dbReference type="InterPro" id="IPR011256">
    <property type="entry name" value="Reg_factor_effector_dom_sf"/>
</dbReference>
<feature type="chain" id="PRO_5002908975" evidence="2">
    <location>
        <begin position="22"/>
        <end position="253"/>
    </location>
</feature>
<dbReference type="OMA" id="CATYECP"/>
<dbReference type="Gene3D" id="3.20.80.10">
    <property type="entry name" value="Regulatory factor, effector binding domain"/>
    <property type="match status" value="1"/>
</dbReference>
<proteinExistence type="inferred from homology"/>
<evidence type="ECO:0000256" key="2">
    <source>
        <dbReference type="SAM" id="SignalP"/>
    </source>
</evidence>
<evidence type="ECO:0000313" key="3">
    <source>
        <dbReference type="EMBL" id="ACO63454.1"/>
    </source>
</evidence>
<feature type="signal peptide" evidence="2">
    <location>
        <begin position="1"/>
        <end position="21"/>
    </location>
</feature>
<dbReference type="FunCoup" id="C1E6L8">
    <property type="interactions" value="70"/>
</dbReference>
<dbReference type="SUPFAM" id="SSF55136">
    <property type="entry name" value="Probable bacterial effector-binding domain"/>
    <property type="match status" value="1"/>
</dbReference>
<dbReference type="Pfam" id="PF04832">
    <property type="entry name" value="SOUL"/>
    <property type="match status" value="1"/>
</dbReference>
<protein>
    <submittedName>
        <fullName evidence="3">Heme binding protein</fullName>
    </submittedName>
</protein>
<dbReference type="InParanoid" id="C1E6L8"/>
<dbReference type="eggNOG" id="ENOG502RXJR">
    <property type="taxonomic scope" value="Eukaryota"/>
</dbReference>
<dbReference type="KEGG" id="mis:MICPUN_58704"/>
<evidence type="ECO:0000313" key="4">
    <source>
        <dbReference type="Proteomes" id="UP000002009"/>
    </source>
</evidence>
<dbReference type="InterPro" id="IPR006917">
    <property type="entry name" value="SOUL_heme-bd"/>
</dbReference>
<keyword evidence="4" id="KW-1185">Reference proteome</keyword>
<dbReference type="PANTHER" id="PTHR11220">
    <property type="entry name" value="HEME-BINDING PROTEIN-RELATED"/>
    <property type="match status" value="1"/>
</dbReference>
<sequence length="253" mass="28150">MKNIFVFVLLALAVTPFSVSAARPMSVASSFITSSQSALRATWTKNPNEEAPDAPPWFCHSLDCPKFKTTKKNAKYETRLYPPGLKWVSTVVTGVKYDAAVSQGFMRLFHYIQGANSDSAHIPMTAPVRVTLTPGDGPFCENNFTVSFFVPYDGDGVSTTQIDPPEPTDPEVFIDEDPDGFVAFVRAFGGWTNEEKLIAQAETLGEDLESDGLDDVGDREHFVFAGYDSPFRIFRRHNEVWFLAPYPEEVTKN</sequence>
<dbReference type="RefSeq" id="XP_002502196.1">
    <property type="nucleotide sequence ID" value="XM_002502150.1"/>
</dbReference>
<dbReference type="PANTHER" id="PTHR11220:SF1">
    <property type="entry name" value="HEME-BINDING PROTEIN 2"/>
    <property type="match status" value="1"/>
</dbReference>
<dbReference type="OrthoDB" id="6424451at2759"/>
<accession>C1E6L8</accession>
<keyword evidence="2" id="KW-0732">Signal</keyword>
<organism evidence="3 4">
    <name type="scientific">Micromonas commoda (strain RCC299 / NOUM17 / CCMP2709)</name>
    <name type="common">Picoplanktonic green alga</name>
    <dbReference type="NCBI Taxonomy" id="296587"/>
    <lineage>
        <taxon>Eukaryota</taxon>
        <taxon>Viridiplantae</taxon>
        <taxon>Chlorophyta</taxon>
        <taxon>Mamiellophyceae</taxon>
        <taxon>Mamiellales</taxon>
        <taxon>Mamiellaceae</taxon>
        <taxon>Micromonas</taxon>
    </lineage>
</organism>
<dbReference type="EMBL" id="CP001326">
    <property type="protein sequence ID" value="ACO63454.1"/>
    <property type="molecule type" value="Genomic_DNA"/>
</dbReference>
<dbReference type="GeneID" id="8243857"/>
<evidence type="ECO:0000256" key="1">
    <source>
        <dbReference type="ARBA" id="ARBA00009817"/>
    </source>
</evidence>